<dbReference type="EMBL" id="CM045760">
    <property type="protein sequence ID" value="KAI8026824.1"/>
    <property type="molecule type" value="Genomic_DNA"/>
</dbReference>
<accession>A0ACC0INI0</accession>
<evidence type="ECO:0000313" key="1">
    <source>
        <dbReference type="EMBL" id="KAI8026824.1"/>
    </source>
</evidence>
<comment type="caution">
    <text evidence="1">The sequence shown here is derived from an EMBL/GenBank/DDBJ whole genome shotgun (WGS) entry which is preliminary data.</text>
</comment>
<reference evidence="1 2" key="1">
    <citation type="journal article" date="2022" name="Plant J.">
        <title>Chromosome-level genome of Camellia lanceoleosa provides a valuable resource for understanding genome evolution and self-incompatibility.</title>
        <authorList>
            <person name="Gong W."/>
            <person name="Xiao S."/>
            <person name="Wang L."/>
            <person name="Liao Z."/>
            <person name="Chang Y."/>
            <person name="Mo W."/>
            <person name="Hu G."/>
            <person name="Li W."/>
            <person name="Zhao G."/>
            <person name="Zhu H."/>
            <person name="Hu X."/>
            <person name="Ji K."/>
            <person name="Xiang X."/>
            <person name="Song Q."/>
            <person name="Yuan D."/>
            <person name="Jin S."/>
            <person name="Zhang L."/>
        </authorList>
    </citation>
    <scope>NUCLEOTIDE SEQUENCE [LARGE SCALE GENOMIC DNA]</scope>
    <source>
        <strain evidence="1">SQ_2022a</strain>
    </source>
</reference>
<sequence length="113" mass="12754">MWSKAWQSAIALKTYCYDDDPLFVACGISIEKQLTQVDGHVLEAPKLKVGNGEDCIPRNGRWNFNKKNDHDPSKLVARDSIFSFINAADSNAVSTEWEVESDDESEEESECMH</sequence>
<organism evidence="1 2">
    <name type="scientific">Camellia lanceoleosa</name>
    <dbReference type="NCBI Taxonomy" id="1840588"/>
    <lineage>
        <taxon>Eukaryota</taxon>
        <taxon>Viridiplantae</taxon>
        <taxon>Streptophyta</taxon>
        <taxon>Embryophyta</taxon>
        <taxon>Tracheophyta</taxon>
        <taxon>Spermatophyta</taxon>
        <taxon>Magnoliopsida</taxon>
        <taxon>eudicotyledons</taxon>
        <taxon>Gunneridae</taxon>
        <taxon>Pentapetalae</taxon>
        <taxon>asterids</taxon>
        <taxon>Ericales</taxon>
        <taxon>Theaceae</taxon>
        <taxon>Camellia</taxon>
    </lineage>
</organism>
<gene>
    <name evidence="1" type="ORF">LOK49_LG02G00724</name>
</gene>
<keyword evidence="2" id="KW-1185">Reference proteome</keyword>
<protein>
    <submittedName>
        <fullName evidence="1">Protein argonaute 16</fullName>
    </submittedName>
</protein>
<name>A0ACC0INI0_9ERIC</name>
<evidence type="ECO:0000313" key="2">
    <source>
        <dbReference type="Proteomes" id="UP001060215"/>
    </source>
</evidence>
<dbReference type="Proteomes" id="UP001060215">
    <property type="component" value="Chromosome 3"/>
</dbReference>
<proteinExistence type="predicted"/>